<keyword evidence="1" id="KW-0472">Membrane</keyword>
<evidence type="ECO:0000256" key="1">
    <source>
        <dbReference type="SAM" id="Phobius"/>
    </source>
</evidence>
<keyword evidence="1" id="KW-0812">Transmembrane</keyword>
<protein>
    <submittedName>
        <fullName evidence="2">Uncharacterized protein</fullName>
    </submittedName>
</protein>
<dbReference type="KEGG" id="hae:halTADL_2267"/>
<keyword evidence="3" id="KW-1185">Reference proteome</keyword>
<dbReference type="RefSeq" id="WP_162551719.1">
    <property type="nucleotide sequence ID" value="NZ_CP024845.1"/>
</dbReference>
<dbReference type="STRING" id="1073996.SAMN05444271_13915"/>
<proteinExistence type="predicted"/>
<organism evidence="2 3">
    <name type="scientific">Halohasta litchfieldiae</name>
    <dbReference type="NCBI Taxonomy" id="1073996"/>
    <lineage>
        <taxon>Archaea</taxon>
        <taxon>Methanobacteriati</taxon>
        <taxon>Methanobacteriota</taxon>
        <taxon>Stenosarchaea group</taxon>
        <taxon>Halobacteria</taxon>
        <taxon>Halobacteriales</taxon>
        <taxon>Haloferacaceae</taxon>
        <taxon>Halohasta</taxon>
    </lineage>
</organism>
<gene>
    <name evidence="2" type="ORF">SAMN05444271_13915</name>
</gene>
<accession>A0A1H6XG65</accession>
<evidence type="ECO:0000313" key="2">
    <source>
        <dbReference type="EMBL" id="SEJ28108.1"/>
    </source>
</evidence>
<keyword evidence="1" id="KW-1133">Transmembrane helix</keyword>
<feature type="transmembrane region" description="Helical" evidence="1">
    <location>
        <begin position="12"/>
        <end position="45"/>
    </location>
</feature>
<dbReference type="GeneID" id="43932773"/>
<evidence type="ECO:0000313" key="3">
    <source>
        <dbReference type="Proteomes" id="UP000198888"/>
    </source>
</evidence>
<name>A0A1H6XG65_9EURY</name>
<dbReference type="EMBL" id="FNYR01000039">
    <property type="protein sequence ID" value="SEJ28108.1"/>
    <property type="molecule type" value="Genomic_DNA"/>
</dbReference>
<dbReference type="Proteomes" id="UP000198888">
    <property type="component" value="Unassembled WGS sequence"/>
</dbReference>
<sequence>MDSTDIIGIGLLLLVLSFVFALVSSGLLIPLGVLVLLVGLGLYGFERYHEKRMAELE</sequence>
<dbReference type="AlphaFoldDB" id="A0A1H6XG65"/>
<accession>A0A2H4Q3R9</accession>
<reference evidence="2 3" key="1">
    <citation type="submission" date="2016-10" db="EMBL/GenBank/DDBJ databases">
        <authorList>
            <person name="de Groot N.N."/>
        </authorList>
    </citation>
    <scope>NUCLEOTIDE SEQUENCE [LARGE SCALE GENOMIC DNA]</scope>
    <source>
        <strain evidence="2 3">DSM 22187</strain>
    </source>
</reference>